<dbReference type="InterPro" id="IPR009056">
    <property type="entry name" value="Cyt_c-like_dom"/>
</dbReference>
<feature type="transmembrane region" description="Helical" evidence="19">
    <location>
        <begin position="55"/>
        <end position="75"/>
    </location>
</feature>
<evidence type="ECO:0000313" key="24">
    <source>
        <dbReference type="Proteomes" id="UP000614811"/>
    </source>
</evidence>
<evidence type="ECO:0000256" key="17">
    <source>
        <dbReference type="RuleBase" id="RU000456"/>
    </source>
</evidence>
<dbReference type="InterPro" id="IPR011759">
    <property type="entry name" value="Cyt_c_oxidase_su2_TM_dom"/>
</dbReference>
<evidence type="ECO:0000256" key="13">
    <source>
        <dbReference type="ARBA" id="ARBA00023136"/>
    </source>
</evidence>
<evidence type="ECO:0000256" key="3">
    <source>
        <dbReference type="ARBA" id="ARBA00022448"/>
    </source>
</evidence>
<gene>
    <name evidence="23" type="ORF">GCM10008090_14720</name>
</gene>
<comment type="caution">
    <text evidence="23">The sequence shown here is derived from an EMBL/GenBank/DDBJ whole genome shotgun (WGS) entry which is preliminary data.</text>
</comment>
<dbReference type="PROSITE" id="PS50999">
    <property type="entry name" value="COX2_TM"/>
    <property type="match status" value="1"/>
</dbReference>
<dbReference type="GO" id="GO:0005886">
    <property type="term" value="C:plasma membrane"/>
    <property type="evidence" value="ECO:0007669"/>
    <property type="project" value="UniProtKB-SubCell"/>
</dbReference>
<evidence type="ECO:0000256" key="1">
    <source>
        <dbReference type="ARBA" id="ARBA00004141"/>
    </source>
</evidence>
<evidence type="ECO:0000256" key="16">
    <source>
        <dbReference type="PROSITE-ProRule" id="PRU00433"/>
    </source>
</evidence>
<dbReference type="GO" id="GO:0020037">
    <property type="term" value="F:heme binding"/>
    <property type="evidence" value="ECO:0007669"/>
    <property type="project" value="InterPro"/>
</dbReference>
<dbReference type="GO" id="GO:0042773">
    <property type="term" value="P:ATP synthesis coupled electron transport"/>
    <property type="evidence" value="ECO:0007669"/>
    <property type="project" value="TreeGrafter"/>
</dbReference>
<dbReference type="Gene3D" id="1.10.760.10">
    <property type="entry name" value="Cytochrome c-like domain"/>
    <property type="match status" value="1"/>
</dbReference>
<dbReference type="Proteomes" id="UP000614811">
    <property type="component" value="Unassembled WGS sequence"/>
</dbReference>
<feature type="domain" description="Cytochrome c" evidence="22">
    <location>
        <begin position="322"/>
        <end position="401"/>
    </location>
</feature>
<keyword evidence="9 17" id="KW-0249">Electron transport</keyword>
<evidence type="ECO:0000256" key="2">
    <source>
        <dbReference type="ARBA" id="ARBA00007866"/>
    </source>
</evidence>
<comment type="subcellular location">
    <subcellularLocation>
        <location evidence="17">Cell membrane</location>
        <topology evidence="17">Multi-pass membrane protein</topology>
    </subcellularLocation>
    <subcellularLocation>
        <location evidence="1">Membrane</location>
        <topology evidence="1">Multi-pass membrane protein</topology>
    </subcellularLocation>
</comment>
<dbReference type="PROSITE" id="PS50857">
    <property type="entry name" value="COX2_CUA"/>
    <property type="match status" value="1"/>
</dbReference>
<evidence type="ECO:0000259" key="22">
    <source>
        <dbReference type="PROSITE" id="PS51007"/>
    </source>
</evidence>
<dbReference type="PANTHER" id="PTHR22888:SF9">
    <property type="entry name" value="CYTOCHROME C OXIDASE SUBUNIT 2"/>
    <property type="match status" value="1"/>
</dbReference>
<dbReference type="Gene3D" id="1.10.287.90">
    <property type="match status" value="1"/>
</dbReference>
<dbReference type="NCBIfam" id="TIGR02866">
    <property type="entry name" value="CoxB"/>
    <property type="match status" value="1"/>
</dbReference>
<evidence type="ECO:0000259" key="20">
    <source>
        <dbReference type="PROSITE" id="PS50857"/>
    </source>
</evidence>
<dbReference type="PROSITE" id="PS00078">
    <property type="entry name" value="COX2"/>
    <property type="match status" value="1"/>
</dbReference>
<evidence type="ECO:0000256" key="7">
    <source>
        <dbReference type="ARBA" id="ARBA00022723"/>
    </source>
</evidence>
<reference evidence="23" key="2">
    <citation type="submission" date="2020-09" db="EMBL/GenBank/DDBJ databases">
        <authorList>
            <person name="Sun Q."/>
            <person name="Kim S."/>
        </authorList>
    </citation>
    <scope>NUCLEOTIDE SEQUENCE</scope>
    <source>
        <strain evidence="23">KCTC 12711</strain>
    </source>
</reference>
<dbReference type="EMBL" id="BMXA01000002">
    <property type="protein sequence ID" value="GHA06138.1"/>
    <property type="molecule type" value="Genomic_DNA"/>
</dbReference>
<dbReference type="SUPFAM" id="SSF46626">
    <property type="entry name" value="Cytochrome c"/>
    <property type="match status" value="1"/>
</dbReference>
<proteinExistence type="inferred from homology"/>
<keyword evidence="4 16" id="KW-0349">Heme</keyword>
<dbReference type="InterPro" id="IPR036257">
    <property type="entry name" value="Cyt_c_oxidase_su2_TM_sf"/>
</dbReference>
<evidence type="ECO:0000256" key="9">
    <source>
        <dbReference type="ARBA" id="ARBA00022982"/>
    </source>
</evidence>
<keyword evidence="8" id="KW-1278">Translocase</keyword>
<dbReference type="SUPFAM" id="SSF81464">
    <property type="entry name" value="Cytochrome c oxidase subunit II-like, transmembrane region"/>
    <property type="match status" value="1"/>
</dbReference>
<dbReference type="Pfam" id="PF13442">
    <property type="entry name" value="Cytochrome_CBB3"/>
    <property type="match status" value="1"/>
</dbReference>
<keyword evidence="12 18" id="KW-0186">Copper</keyword>
<organism evidence="23 24">
    <name type="scientific">Arenicella chitinivorans</name>
    <dbReference type="NCBI Taxonomy" id="1329800"/>
    <lineage>
        <taxon>Bacteria</taxon>
        <taxon>Pseudomonadati</taxon>
        <taxon>Pseudomonadota</taxon>
        <taxon>Gammaproteobacteria</taxon>
        <taxon>Arenicellales</taxon>
        <taxon>Arenicellaceae</taxon>
        <taxon>Arenicella</taxon>
    </lineage>
</organism>
<evidence type="ECO:0000256" key="18">
    <source>
        <dbReference type="RuleBase" id="RU004024"/>
    </source>
</evidence>
<comment type="cofactor">
    <cofactor evidence="18">
        <name>Cu cation</name>
        <dbReference type="ChEBI" id="CHEBI:23378"/>
    </cofactor>
    <text evidence="18">Binds a copper A center.</text>
</comment>
<evidence type="ECO:0000256" key="8">
    <source>
        <dbReference type="ARBA" id="ARBA00022967"/>
    </source>
</evidence>
<feature type="transmembrane region" description="Helical" evidence="19">
    <location>
        <begin position="96"/>
        <end position="118"/>
    </location>
</feature>
<keyword evidence="11 16" id="KW-0408">Iron</keyword>
<name>A0A918RPK1_9GAMM</name>
<evidence type="ECO:0000259" key="21">
    <source>
        <dbReference type="PROSITE" id="PS50999"/>
    </source>
</evidence>
<sequence length="419" mass="45732">MVFSQHARLAVKLGALGSLLAISLFSGLAWAEYRLNFQDPVTQVARDIYWLHMVIFYICVGIFVGVFGVMFYSIFKHRKSKNYVPAQFSHSTTVEIVWTVIPFLILVVMAIPATKVLIDMEDTTKSDLTIKITGYQWKWGYEYLDSGISFYSTLSTPRAQIDQFDKENTQEQGENYLLETDNVVVVPSGRKVRALITANDVIHAWWIPAFGTKKDAIPGYINELWFKVDEGKEGYYRGQCAELCGKDHAYMPIVVKVVTGEEFDAWVAAGGSFDASTLASDDAPSATEAAAEAVVDAIIPAAEASDEVVAEPVAAKTWTKDELMAKGEQVSATCNACHGVDGKGMPGVFPAIAASPIATGPVDEHINIVMFGRAGTPMAAFAGQLNDEEIAAVITYQRNAFGNDVGDVVLPSDIKAKRN</sequence>
<evidence type="ECO:0000313" key="23">
    <source>
        <dbReference type="EMBL" id="GHA06138.1"/>
    </source>
</evidence>
<dbReference type="GO" id="GO:0016491">
    <property type="term" value="F:oxidoreductase activity"/>
    <property type="evidence" value="ECO:0007669"/>
    <property type="project" value="InterPro"/>
</dbReference>
<keyword evidence="24" id="KW-1185">Reference proteome</keyword>
<evidence type="ECO:0000256" key="14">
    <source>
        <dbReference type="ARBA" id="ARBA00024688"/>
    </source>
</evidence>
<evidence type="ECO:0000256" key="12">
    <source>
        <dbReference type="ARBA" id="ARBA00023008"/>
    </source>
</evidence>
<protein>
    <recommendedName>
        <fullName evidence="18">Cytochrome c oxidase subunit 2</fullName>
        <ecNumber evidence="18">7.1.1.9</ecNumber>
    </recommendedName>
</protein>
<dbReference type="InterPro" id="IPR008972">
    <property type="entry name" value="Cupredoxin"/>
</dbReference>
<keyword evidence="3 17" id="KW-0813">Transport</keyword>
<dbReference type="RefSeq" id="WP_189399417.1">
    <property type="nucleotide sequence ID" value="NZ_BMXA01000002.1"/>
</dbReference>
<comment type="function">
    <text evidence="14 18">Subunits I and II form the functional core of the enzyme complex. Electrons originating in cytochrome c are transferred via heme a and Cu(A) to the binuclear center formed by heme a3 and Cu(B).</text>
</comment>
<dbReference type="Pfam" id="PF00116">
    <property type="entry name" value="COX2"/>
    <property type="match status" value="1"/>
</dbReference>
<dbReference type="GO" id="GO:0005507">
    <property type="term" value="F:copper ion binding"/>
    <property type="evidence" value="ECO:0007669"/>
    <property type="project" value="InterPro"/>
</dbReference>
<evidence type="ECO:0000256" key="19">
    <source>
        <dbReference type="SAM" id="Phobius"/>
    </source>
</evidence>
<dbReference type="InterPro" id="IPR014222">
    <property type="entry name" value="Cyt_c_oxidase_su2"/>
</dbReference>
<reference evidence="23" key="1">
    <citation type="journal article" date="2014" name="Int. J. Syst. Evol. Microbiol.">
        <title>Complete genome sequence of Corynebacterium casei LMG S-19264T (=DSM 44701T), isolated from a smear-ripened cheese.</title>
        <authorList>
            <consortium name="US DOE Joint Genome Institute (JGI-PGF)"/>
            <person name="Walter F."/>
            <person name="Albersmeier A."/>
            <person name="Kalinowski J."/>
            <person name="Ruckert C."/>
        </authorList>
    </citation>
    <scope>NUCLEOTIDE SEQUENCE</scope>
    <source>
        <strain evidence="23">KCTC 12711</strain>
    </source>
</reference>
<dbReference type="Gene3D" id="2.60.40.420">
    <property type="entry name" value="Cupredoxins - blue copper proteins"/>
    <property type="match status" value="1"/>
</dbReference>
<keyword evidence="5 17" id="KW-0679">Respiratory chain</keyword>
<keyword evidence="6 17" id="KW-0812">Transmembrane</keyword>
<accession>A0A918RPK1</accession>
<dbReference type="PROSITE" id="PS51007">
    <property type="entry name" value="CYTC"/>
    <property type="match status" value="1"/>
</dbReference>
<comment type="catalytic activity">
    <reaction evidence="15 18">
        <text>4 Fe(II)-[cytochrome c] + O2 + 8 H(+)(in) = 4 Fe(III)-[cytochrome c] + 2 H2O + 4 H(+)(out)</text>
        <dbReference type="Rhea" id="RHEA:11436"/>
        <dbReference type="Rhea" id="RHEA-COMP:10350"/>
        <dbReference type="Rhea" id="RHEA-COMP:14399"/>
        <dbReference type="ChEBI" id="CHEBI:15377"/>
        <dbReference type="ChEBI" id="CHEBI:15378"/>
        <dbReference type="ChEBI" id="CHEBI:15379"/>
        <dbReference type="ChEBI" id="CHEBI:29033"/>
        <dbReference type="ChEBI" id="CHEBI:29034"/>
        <dbReference type="EC" id="7.1.1.9"/>
    </reaction>
</comment>
<dbReference type="PANTHER" id="PTHR22888">
    <property type="entry name" value="CYTOCHROME C OXIDASE, SUBUNIT II"/>
    <property type="match status" value="1"/>
</dbReference>
<dbReference type="InterPro" id="IPR001505">
    <property type="entry name" value="Copper_CuA"/>
</dbReference>
<keyword evidence="10 19" id="KW-1133">Transmembrane helix</keyword>
<dbReference type="InterPro" id="IPR036909">
    <property type="entry name" value="Cyt_c-like_dom_sf"/>
</dbReference>
<feature type="domain" description="Cytochrome oxidase subunit II transmembrane region profile" evidence="21">
    <location>
        <begin position="29"/>
        <end position="124"/>
    </location>
</feature>
<evidence type="ECO:0000256" key="6">
    <source>
        <dbReference type="ARBA" id="ARBA00022692"/>
    </source>
</evidence>
<evidence type="ECO:0000256" key="11">
    <source>
        <dbReference type="ARBA" id="ARBA00023004"/>
    </source>
</evidence>
<dbReference type="PRINTS" id="PR01166">
    <property type="entry name" value="CYCOXIDASEII"/>
</dbReference>
<evidence type="ECO:0000256" key="5">
    <source>
        <dbReference type="ARBA" id="ARBA00022660"/>
    </source>
</evidence>
<comment type="similarity">
    <text evidence="2 17">Belongs to the cytochrome c oxidase subunit 2 family.</text>
</comment>
<evidence type="ECO:0000256" key="4">
    <source>
        <dbReference type="ARBA" id="ARBA00022617"/>
    </source>
</evidence>
<dbReference type="GO" id="GO:0004129">
    <property type="term" value="F:cytochrome-c oxidase activity"/>
    <property type="evidence" value="ECO:0007669"/>
    <property type="project" value="UniProtKB-EC"/>
</dbReference>
<dbReference type="EC" id="7.1.1.9" evidence="18"/>
<dbReference type="AlphaFoldDB" id="A0A918RPK1"/>
<evidence type="ECO:0000256" key="15">
    <source>
        <dbReference type="ARBA" id="ARBA00047816"/>
    </source>
</evidence>
<feature type="domain" description="Cytochrome oxidase subunit II copper A binding" evidence="20">
    <location>
        <begin position="125"/>
        <end position="269"/>
    </location>
</feature>
<dbReference type="SUPFAM" id="SSF49503">
    <property type="entry name" value="Cupredoxins"/>
    <property type="match status" value="1"/>
</dbReference>
<keyword evidence="7 16" id="KW-0479">Metal-binding</keyword>
<dbReference type="InterPro" id="IPR045187">
    <property type="entry name" value="CcO_II"/>
</dbReference>
<keyword evidence="13 19" id="KW-0472">Membrane</keyword>
<evidence type="ECO:0000256" key="10">
    <source>
        <dbReference type="ARBA" id="ARBA00022989"/>
    </source>
</evidence>
<dbReference type="InterPro" id="IPR002429">
    <property type="entry name" value="CcO_II-like_C"/>
</dbReference>
<dbReference type="Pfam" id="PF02790">
    <property type="entry name" value="COX2_TM"/>
    <property type="match status" value="1"/>
</dbReference>